<name>A0A8J2WBJ2_9CRUS</name>
<protein>
    <recommendedName>
        <fullName evidence="1">Deubiquitinating enzyme MINDY-3/4 conserved domain-containing protein</fullName>
    </recommendedName>
</protein>
<proteinExistence type="predicted"/>
<dbReference type="Proteomes" id="UP000789390">
    <property type="component" value="Unassembled WGS sequence"/>
</dbReference>
<comment type="caution">
    <text evidence="2">The sequence shown here is derived from an EMBL/GenBank/DDBJ whole genome shotgun (WGS) entry which is preliminary data.</text>
</comment>
<sequence length="69" mass="7817">MNHSHRHCFHDSLGPGLVFREHGHPLAYGLSITNPSTPPMMRAILMTIQAQILRTLLFDSAILKLPKTW</sequence>
<organism evidence="2 3">
    <name type="scientific">Daphnia galeata</name>
    <dbReference type="NCBI Taxonomy" id="27404"/>
    <lineage>
        <taxon>Eukaryota</taxon>
        <taxon>Metazoa</taxon>
        <taxon>Ecdysozoa</taxon>
        <taxon>Arthropoda</taxon>
        <taxon>Crustacea</taxon>
        <taxon>Branchiopoda</taxon>
        <taxon>Diplostraca</taxon>
        <taxon>Cladocera</taxon>
        <taxon>Anomopoda</taxon>
        <taxon>Daphniidae</taxon>
        <taxon>Daphnia</taxon>
    </lineage>
</organism>
<gene>
    <name evidence="2" type="ORF">DGAL_LOCUS2246</name>
</gene>
<dbReference type="OrthoDB" id="10263628at2759"/>
<evidence type="ECO:0000313" key="2">
    <source>
        <dbReference type="EMBL" id="CAH0100073.1"/>
    </source>
</evidence>
<accession>A0A8J2WBJ2</accession>
<reference evidence="2" key="1">
    <citation type="submission" date="2021-11" db="EMBL/GenBank/DDBJ databases">
        <authorList>
            <person name="Schell T."/>
        </authorList>
    </citation>
    <scope>NUCLEOTIDE SEQUENCE</scope>
    <source>
        <strain evidence="2">M5</strain>
    </source>
</reference>
<dbReference type="Pfam" id="PF13898">
    <property type="entry name" value="MINDY-3_4_CD"/>
    <property type="match status" value="1"/>
</dbReference>
<evidence type="ECO:0000259" key="1">
    <source>
        <dbReference type="Pfam" id="PF13898"/>
    </source>
</evidence>
<dbReference type="AlphaFoldDB" id="A0A8J2WBJ2"/>
<dbReference type="InterPro" id="IPR025257">
    <property type="entry name" value="MINDY-3/4_CD"/>
</dbReference>
<keyword evidence="3" id="KW-1185">Reference proteome</keyword>
<feature type="domain" description="Deubiquitinating enzyme MINDY-3/4 conserved" evidence="1">
    <location>
        <begin position="7"/>
        <end position="61"/>
    </location>
</feature>
<dbReference type="EMBL" id="CAKKLH010000031">
    <property type="protein sequence ID" value="CAH0100073.1"/>
    <property type="molecule type" value="Genomic_DNA"/>
</dbReference>
<evidence type="ECO:0000313" key="3">
    <source>
        <dbReference type="Proteomes" id="UP000789390"/>
    </source>
</evidence>